<dbReference type="PROSITE" id="PS50893">
    <property type="entry name" value="ABC_TRANSPORTER_2"/>
    <property type="match status" value="1"/>
</dbReference>
<keyword evidence="8" id="KW-1278">Translocase</keyword>
<keyword evidence="3" id="KW-1003">Cell membrane</keyword>
<dbReference type="Pfam" id="PF00005">
    <property type="entry name" value="ABC_tran"/>
    <property type="match status" value="1"/>
</dbReference>
<dbReference type="InterPro" id="IPR025857">
    <property type="entry name" value="MacB_PCD"/>
</dbReference>
<dbReference type="SUPFAM" id="SSF52540">
    <property type="entry name" value="P-loop containing nucleoside triphosphate hydrolases"/>
    <property type="match status" value="1"/>
</dbReference>
<evidence type="ECO:0000256" key="10">
    <source>
        <dbReference type="ARBA" id="ARBA00023136"/>
    </source>
</evidence>
<evidence type="ECO:0000256" key="4">
    <source>
        <dbReference type="ARBA" id="ARBA00022519"/>
    </source>
</evidence>
<evidence type="ECO:0000256" key="12">
    <source>
        <dbReference type="ARBA" id="ARBA00041199"/>
    </source>
</evidence>
<evidence type="ECO:0000313" key="15">
    <source>
        <dbReference type="EMBL" id="MDR7091032.1"/>
    </source>
</evidence>
<evidence type="ECO:0000259" key="14">
    <source>
        <dbReference type="PROSITE" id="PS50893"/>
    </source>
</evidence>
<dbReference type="CDD" id="cd03255">
    <property type="entry name" value="ABC_MJ0796_LolCDE_FtsE"/>
    <property type="match status" value="1"/>
</dbReference>
<dbReference type="GO" id="GO:0016787">
    <property type="term" value="F:hydrolase activity"/>
    <property type="evidence" value="ECO:0007669"/>
    <property type="project" value="UniProtKB-KW"/>
</dbReference>
<evidence type="ECO:0000256" key="7">
    <source>
        <dbReference type="ARBA" id="ARBA00022840"/>
    </source>
</evidence>
<reference evidence="15 16" key="1">
    <citation type="submission" date="2023-07" db="EMBL/GenBank/DDBJ databases">
        <title>Sorghum-associated microbial communities from plants grown in Nebraska, USA.</title>
        <authorList>
            <person name="Schachtman D."/>
        </authorList>
    </citation>
    <scope>NUCLEOTIDE SEQUENCE [LARGE SCALE GENOMIC DNA]</scope>
    <source>
        <strain evidence="15 16">BE190</strain>
    </source>
</reference>
<proteinExistence type="inferred from homology"/>
<keyword evidence="4" id="KW-0997">Cell inner membrane</keyword>
<comment type="caution">
    <text evidence="15">The sequence shown here is derived from an EMBL/GenBank/DDBJ whole genome shotgun (WGS) entry which is preliminary data.</text>
</comment>
<evidence type="ECO:0000313" key="16">
    <source>
        <dbReference type="Proteomes" id="UP001253595"/>
    </source>
</evidence>
<dbReference type="Pfam" id="PF12704">
    <property type="entry name" value="MacB_PCD"/>
    <property type="match status" value="1"/>
</dbReference>
<evidence type="ECO:0000256" key="9">
    <source>
        <dbReference type="ARBA" id="ARBA00022989"/>
    </source>
</evidence>
<dbReference type="SMART" id="SM00382">
    <property type="entry name" value="AAA"/>
    <property type="match status" value="1"/>
</dbReference>
<gene>
    <name evidence="15" type="ORF">J2X05_003058</name>
</gene>
<dbReference type="GO" id="GO:0005524">
    <property type="term" value="F:ATP binding"/>
    <property type="evidence" value="ECO:0007669"/>
    <property type="project" value="UniProtKB-KW"/>
</dbReference>
<sequence>MNAVKPIKPLIKLSGVTKTFRNGEIATQVLHGIDLEIYPGEFVAIMGQSGSGKSTLMNILGCLDRASSGDYLFNGASVATLDTDGLAQLRREAFGFVFQSYNLLAGATACENVEMPATYSGMTPEARRERSTALLSSLGLQERLHHRPNQLSGGQQQRVSIARALMNGGQIILADEPTGALDSHSGKEVMRLLKELSAQGHTIILITHDAEVAHHAQRLIEIRDGKIIADPGPAIPTQLPAEEHALHGAPKVKTEILEATKTAFRSLRSNIFRTVLTLLGIVIGVASVISMLAIGDGAKKSVVDSISAMGSNLLLVRPGGPTQRFRWDSVTLVPEDVDAIATLPHVAAALPELNGSFTLRYGNIDHSTEISATAAQFPMARKWEVAQGTFFTDEDNKNYATVVVLGKTVATKLFADNNPLGEFIIINNVLFQVIGVMSERGADPGGQDQDDKVFVPFNTGSLRVIGQRYLRNITISVDDEKNMEEVQTRVHALMMERHGTEDFQIRSMSSLIDMVSETQNTMTFLLGSIAAISLLVGGIGVMNIMLVSVTERTREIGVRMATGARTRNIMQQFLIEALVVSALGGVIGVAIGLGTAMLIANFGTPVAYSLGPVIMAFSCAFLTGLLFGYLPARKAARLDPVAALATE</sequence>
<feature type="domain" description="ABC transporter" evidence="14">
    <location>
        <begin position="11"/>
        <end position="249"/>
    </location>
</feature>
<keyword evidence="2" id="KW-0813">Transport</keyword>
<feature type="transmembrane region" description="Helical" evidence="13">
    <location>
        <begin position="524"/>
        <end position="549"/>
    </location>
</feature>
<dbReference type="InterPro" id="IPR003439">
    <property type="entry name" value="ABC_transporter-like_ATP-bd"/>
</dbReference>
<evidence type="ECO:0000256" key="11">
    <source>
        <dbReference type="ARBA" id="ARBA00038388"/>
    </source>
</evidence>
<dbReference type="InterPro" id="IPR017871">
    <property type="entry name" value="ABC_transporter-like_CS"/>
</dbReference>
<name>A0ABU1V0Q4_9GAMM</name>
<dbReference type="InterPro" id="IPR017911">
    <property type="entry name" value="MacB-like_ATP-bd"/>
</dbReference>
<comment type="similarity">
    <text evidence="11">Belongs to the ABC transporter superfamily. Macrolide exporter (TC 3.A.1.122) family.</text>
</comment>
<protein>
    <recommendedName>
        <fullName evidence="12">Pyoverdine export ATP-binding/permease protein PvdT</fullName>
    </recommendedName>
</protein>
<keyword evidence="16" id="KW-1185">Reference proteome</keyword>
<organism evidence="15 16">
    <name type="scientific">Cellvibrio fibrivorans</name>
    <dbReference type="NCBI Taxonomy" id="126350"/>
    <lineage>
        <taxon>Bacteria</taxon>
        <taxon>Pseudomonadati</taxon>
        <taxon>Pseudomonadota</taxon>
        <taxon>Gammaproteobacteria</taxon>
        <taxon>Cellvibrionales</taxon>
        <taxon>Cellvibrionaceae</taxon>
        <taxon>Cellvibrio</taxon>
    </lineage>
</organism>
<dbReference type="Pfam" id="PF02687">
    <property type="entry name" value="FtsX"/>
    <property type="match status" value="1"/>
</dbReference>
<keyword evidence="9 13" id="KW-1133">Transmembrane helix</keyword>
<feature type="transmembrane region" description="Helical" evidence="13">
    <location>
        <begin position="573"/>
        <end position="600"/>
    </location>
</feature>
<comment type="subcellular location">
    <subcellularLocation>
        <location evidence="1">Cell inner membrane</location>
        <topology evidence="1">Multi-pass membrane protein</topology>
    </subcellularLocation>
</comment>
<dbReference type="InterPro" id="IPR003593">
    <property type="entry name" value="AAA+_ATPase"/>
</dbReference>
<keyword evidence="10 13" id="KW-0472">Membrane</keyword>
<evidence type="ECO:0000256" key="13">
    <source>
        <dbReference type="SAM" id="Phobius"/>
    </source>
</evidence>
<evidence type="ECO:0000256" key="1">
    <source>
        <dbReference type="ARBA" id="ARBA00004429"/>
    </source>
</evidence>
<dbReference type="InterPro" id="IPR050250">
    <property type="entry name" value="Macrolide_Exporter_MacB"/>
</dbReference>
<evidence type="ECO:0000256" key="6">
    <source>
        <dbReference type="ARBA" id="ARBA00022741"/>
    </source>
</evidence>
<feature type="transmembrane region" description="Helical" evidence="13">
    <location>
        <begin position="271"/>
        <end position="294"/>
    </location>
</feature>
<dbReference type="RefSeq" id="WP_310073840.1">
    <property type="nucleotide sequence ID" value="NZ_JAVDVX010000005.1"/>
</dbReference>
<keyword evidence="15" id="KW-0378">Hydrolase</keyword>
<keyword evidence="6" id="KW-0547">Nucleotide-binding</keyword>
<evidence type="ECO:0000256" key="8">
    <source>
        <dbReference type="ARBA" id="ARBA00022967"/>
    </source>
</evidence>
<dbReference type="PANTHER" id="PTHR30572:SF14">
    <property type="entry name" value="MACROLIDE EXPORT ATP-BINDING_PERMEASE PROTEIN MACB"/>
    <property type="match status" value="1"/>
</dbReference>
<keyword evidence="5 13" id="KW-0812">Transmembrane</keyword>
<dbReference type="InterPro" id="IPR027417">
    <property type="entry name" value="P-loop_NTPase"/>
</dbReference>
<keyword evidence="7 15" id="KW-0067">ATP-binding</keyword>
<dbReference type="InterPro" id="IPR003838">
    <property type="entry name" value="ABC3_permease_C"/>
</dbReference>
<evidence type="ECO:0000256" key="5">
    <source>
        <dbReference type="ARBA" id="ARBA00022692"/>
    </source>
</evidence>
<dbReference type="EMBL" id="JAVDVX010000005">
    <property type="protein sequence ID" value="MDR7091032.1"/>
    <property type="molecule type" value="Genomic_DNA"/>
</dbReference>
<evidence type="ECO:0000256" key="2">
    <source>
        <dbReference type="ARBA" id="ARBA00022448"/>
    </source>
</evidence>
<accession>A0ABU1V0Q4</accession>
<dbReference type="PANTHER" id="PTHR30572">
    <property type="entry name" value="MEMBRANE COMPONENT OF TRANSPORTER-RELATED"/>
    <property type="match status" value="1"/>
</dbReference>
<dbReference type="Gene3D" id="3.40.50.300">
    <property type="entry name" value="P-loop containing nucleotide triphosphate hydrolases"/>
    <property type="match status" value="1"/>
</dbReference>
<feature type="transmembrane region" description="Helical" evidence="13">
    <location>
        <begin position="606"/>
        <end position="630"/>
    </location>
</feature>
<dbReference type="PROSITE" id="PS00211">
    <property type="entry name" value="ABC_TRANSPORTER_1"/>
    <property type="match status" value="1"/>
</dbReference>
<evidence type="ECO:0000256" key="3">
    <source>
        <dbReference type="ARBA" id="ARBA00022475"/>
    </source>
</evidence>
<dbReference type="Proteomes" id="UP001253595">
    <property type="component" value="Unassembled WGS sequence"/>
</dbReference>